<protein>
    <submittedName>
        <fullName evidence="1">Uncharacterized protein</fullName>
    </submittedName>
</protein>
<evidence type="ECO:0000313" key="2">
    <source>
        <dbReference type="Proteomes" id="UP001314170"/>
    </source>
</evidence>
<proteinExistence type="predicted"/>
<accession>A0AAV1QS07</accession>
<keyword evidence="2" id="KW-1185">Reference proteome</keyword>
<name>A0AAV1QS07_9ROSI</name>
<sequence length="52" mass="5842">PGGVPKYLQIAEMIDGCHHLSDTLSEDYASFLVCYQCQEESIYNLENDDGVM</sequence>
<dbReference type="AlphaFoldDB" id="A0AAV1QS07"/>
<reference evidence="1 2" key="1">
    <citation type="submission" date="2024-01" db="EMBL/GenBank/DDBJ databases">
        <authorList>
            <person name="Waweru B."/>
        </authorList>
    </citation>
    <scope>NUCLEOTIDE SEQUENCE [LARGE SCALE GENOMIC DNA]</scope>
</reference>
<organism evidence="1 2">
    <name type="scientific">Dovyalis caffra</name>
    <dbReference type="NCBI Taxonomy" id="77055"/>
    <lineage>
        <taxon>Eukaryota</taxon>
        <taxon>Viridiplantae</taxon>
        <taxon>Streptophyta</taxon>
        <taxon>Embryophyta</taxon>
        <taxon>Tracheophyta</taxon>
        <taxon>Spermatophyta</taxon>
        <taxon>Magnoliopsida</taxon>
        <taxon>eudicotyledons</taxon>
        <taxon>Gunneridae</taxon>
        <taxon>Pentapetalae</taxon>
        <taxon>rosids</taxon>
        <taxon>fabids</taxon>
        <taxon>Malpighiales</taxon>
        <taxon>Salicaceae</taxon>
        <taxon>Flacourtieae</taxon>
        <taxon>Dovyalis</taxon>
    </lineage>
</organism>
<feature type="non-terminal residue" evidence="1">
    <location>
        <position position="1"/>
    </location>
</feature>
<dbReference type="Proteomes" id="UP001314170">
    <property type="component" value="Unassembled WGS sequence"/>
</dbReference>
<comment type="caution">
    <text evidence="1">The sequence shown here is derived from an EMBL/GenBank/DDBJ whole genome shotgun (WGS) entry which is preliminary data.</text>
</comment>
<evidence type="ECO:0000313" key="1">
    <source>
        <dbReference type="EMBL" id="CAK7324542.1"/>
    </source>
</evidence>
<dbReference type="EMBL" id="CAWUPB010000351">
    <property type="protein sequence ID" value="CAK7324542.1"/>
    <property type="molecule type" value="Genomic_DNA"/>
</dbReference>
<gene>
    <name evidence="1" type="ORF">DCAF_LOCUS2190</name>
</gene>